<gene>
    <name evidence="8" type="ORF">FVF58_36685</name>
</gene>
<dbReference type="InterPro" id="IPR006726">
    <property type="entry name" value="PHBA_efflux_AaeB/fusaric-R"/>
</dbReference>
<name>A0A5B0GKS5_9BURK</name>
<feature type="transmembrane region" description="Helical" evidence="7">
    <location>
        <begin position="449"/>
        <end position="468"/>
    </location>
</feature>
<feature type="transmembrane region" description="Helical" evidence="7">
    <location>
        <begin position="56"/>
        <end position="76"/>
    </location>
</feature>
<dbReference type="EMBL" id="VTUZ01000036">
    <property type="protein sequence ID" value="KAA1003395.1"/>
    <property type="molecule type" value="Genomic_DNA"/>
</dbReference>
<dbReference type="AlphaFoldDB" id="A0A5B0GKS5"/>
<dbReference type="GO" id="GO:0005886">
    <property type="term" value="C:plasma membrane"/>
    <property type="evidence" value="ECO:0007669"/>
    <property type="project" value="UniProtKB-SubCell"/>
</dbReference>
<feature type="transmembrane region" description="Helical" evidence="7">
    <location>
        <begin position="106"/>
        <end position="125"/>
    </location>
</feature>
<dbReference type="PANTHER" id="PTHR30509">
    <property type="entry name" value="P-HYDROXYBENZOIC ACID EFFLUX PUMP SUBUNIT-RELATED"/>
    <property type="match status" value="1"/>
</dbReference>
<evidence type="ECO:0000256" key="6">
    <source>
        <dbReference type="ARBA" id="ARBA00023136"/>
    </source>
</evidence>
<reference evidence="8 9" key="1">
    <citation type="submission" date="2019-08" db="EMBL/GenBank/DDBJ databases">
        <title>Paraburkholderia sp. DCY113.</title>
        <authorList>
            <person name="Kang J."/>
        </authorList>
    </citation>
    <scope>NUCLEOTIDE SEQUENCE [LARGE SCALE GENOMIC DNA]</scope>
    <source>
        <strain evidence="8 9">DCY113</strain>
    </source>
</reference>
<organism evidence="8 9">
    <name type="scientific">Paraburkholderia panacisoli</name>
    <dbReference type="NCBI Taxonomy" id="2603818"/>
    <lineage>
        <taxon>Bacteria</taxon>
        <taxon>Pseudomonadati</taxon>
        <taxon>Pseudomonadota</taxon>
        <taxon>Betaproteobacteria</taxon>
        <taxon>Burkholderiales</taxon>
        <taxon>Burkholderiaceae</taxon>
        <taxon>Paraburkholderia</taxon>
    </lineage>
</organism>
<comment type="caution">
    <text evidence="8">The sequence shown here is derived from an EMBL/GenBank/DDBJ whole genome shotgun (WGS) entry which is preliminary data.</text>
</comment>
<evidence type="ECO:0000256" key="1">
    <source>
        <dbReference type="ARBA" id="ARBA00004651"/>
    </source>
</evidence>
<keyword evidence="5 7" id="KW-1133">Transmembrane helix</keyword>
<evidence type="ECO:0000256" key="4">
    <source>
        <dbReference type="ARBA" id="ARBA00022692"/>
    </source>
</evidence>
<evidence type="ECO:0000313" key="9">
    <source>
        <dbReference type="Proteomes" id="UP000325273"/>
    </source>
</evidence>
<protein>
    <submittedName>
        <fullName evidence="8">FUSC family protein</fullName>
    </submittedName>
</protein>
<feature type="transmembrane region" description="Helical" evidence="7">
    <location>
        <begin position="82"/>
        <end position="99"/>
    </location>
</feature>
<keyword evidence="2" id="KW-0813">Transport</keyword>
<feature type="transmembrane region" description="Helical" evidence="7">
    <location>
        <begin position="367"/>
        <end position="390"/>
    </location>
</feature>
<evidence type="ECO:0000313" key="8">
    <source>
        <dbReference type="EMBL" id="KAA1003395.1"/>
    </source>
</evidence>
<accession>A0A5B0GKS5</accession>
<feature type="transmembrane region" description="Helical" evidence="7">
    <location>
        <begin position="6"/>
        <end position="28"/>
    </location>
</feature>
<evidence type="ECO:0000256" key="7">
    <source>
        <dbReference type="SAM" id="Phobius"/>
    </source>
</evidence>
<dbReference type="Pfam" id="PF04632">
    <property type="entry name" value="FUSC"/>
    <property type="match status" value="1"/>
</dbReference>
<keyword evidence="4 7" id="KW-0812">Transmembrane</keyword>
<proteinExistence type="predicted"/>
<keyword evidence="9" id="KW-1185">Reference proteome</keyword>
<dbReference type="PANTHER" id="PTHR30509:SF9">
    <property type="entry name" value="MULTIDRUG RESISTANCE PROTEIN MDTO"/>
    <property type="match status" value="1"/>
</dbReference>
<feature type="transmembrane region" description="Helical" evidence="7">
    <location>
        <begin position="500"/>
        <end position="522"/>
    </location>
</feature>
<comment type="subcellular location">
    <subcellularLocation>
        <location evidence="1">Cell membrane</location>
        <topology evidence="1">Multi-pass membrane protein</topology>
    </subcellularLocation>
</comment>
<keyword evidence="6 7" id="KW-0472">Membrane</keyword>
<sequence length="693" mass="75843">MAGDGLVWLHLLKTVTAALLAMGIAMVLELPSPRTAMVTVFVLMQPMSGMVLAKSFYRVFGTAVGMIAALVLGGVFVQQPELYMLGLTLWIGACTAAAVRYRHFRWYGFVLAGYTTALIGIPTVMQPNGLFMAALTRAAEVTIGILCSGAVSALVLPLRSSTALQHTLRTRYASFSAFAASVLGERVGNGALETRFADLVDEIVGFEAARGFASFDDPNMRVRSRRLARLNSEFMDACTRLHALHQLLKRMHTGQAKPVIEAASPYFRELSGLLGRQNDPGKTDEVRAASAAAELSALKARLPQLVRETRRSLETSAPELLLDFDTAMELLYRFVVEFLRYTQTYASLADHNHVLERSVTKYVVKTNVYVVAITFLRTAVTVASVGAFWIATDWPSGGLAVIAAAITCALSSVSPNPPKLAAQMAAGASLAAVVGYLVTCYGYPNIEGFPLLCVALAPLLAFGAFLTMRPGTTGYGVGFCVFFCLLAGPDNVIVYAPDLLINNGIAAVAGMLVSCLVFTVIFPTEMPWRIQKIKRDLRRQVVLVCKGALTGLNQQFQSSTHDMMFQLRMILMKRSAQHRDALCWMLVTLEVGHSAIDLRIEGLDAPYAEQLQPGWSASIDAVRRDLAELFEYPDTRRLTHALASVDAAIRIAQSLRNSLHENSERRHRMQRILSYLHFIRSALLDRDAPFYAS</sequence>
<feature type="transmembrane region" description="Helical" evidence="7">
    <location>
        <begin position="475"/>
        <end position="494"/>
    </location>
</feature>
<feature type="transmembrane region" description="Helical" evidence="7">
    <location>
        <begin position="420"/>
        <end position="443"/>
    </location>
</feature>
<keyword evidence="3" id="KW-1003">Cell membrane</keyword>
<dbReference type="Proteomes" id="UP000325273">
    <property type="component" value="Unassembled WGS sequence"/>
</dbReference>
<evidence type="ECO:0000256" key="5">
    <source>
        <dbReference type="ARBA" id="ARBA00022989"/>
    </source>
</evidence>
<feature type="transmembrane region" description="Helical" evidence="7">
    <location>
        <begin position="131"/>
        <end position="156"/>
    </location>
</feature>
<dbReference type="GO" id="GO:0022857">
    <property type="term" value="F:transmembrane transporter activity"/>
    <property type="evidence" value="ECO:0007669"/>
    <property type="project" value="InterPro"/>
</dbReference>
<evidence type="ECO:0000256" key="2">
    <source>
        <dbReference type="ARBA" id="ARBA00022448"/>
    </source>
</evidence>
<evidence type="ECO:0000256" key="3">
    <source>
        <dbReference type="ARBA" id="ARBA00022475"/>
    </source>
</evidence>